<dbReference type="Proteomes" id="UP001189616">
    <property type="component" value="Unassembled WGS sequence"/>
</dbReference>
<dbReference type="CDD" id="cd01026">
    <property type="entry name" value="TOPRIM_OLD"/>
    <property type="match status" value="1"/>
</dbReference>
<evidence type="ECO:0000259" key="1">
    <source>
        <dbReference type="Pfam" id="PF13175"/>
    </source>
</evidence>
<comment type="caution">
    <text evidence="3">The sequence shown here is derived from an EMBL/GenBank/DDBJ whole genome shotgun (WGS) entry which is preliminary data.</text>
</comment>
<dbReference type="InterPro" id="IPR051396">
    <property type="entry name" value="Bact_Antivir_Def_Nuclease"/>
</dbReference>
<feature type="domain" description="OLD protein-like TOPRIM" evidence="2">
    <location>
        <begin position="459"/>
        <end position="523"/>
    </location>
</feature>
<sequence>MKISSIKISNVLSFPHSGNIESATEIRFDGDTNIIIGQNGAGKSTILEIINFVFKRAILCHYSVDRDAYGRRATIAQSDVKRVVQKHNDQGSRVGFRLEPNWNTPNEDQLIRVTLKLDSIDRRNIESIVSNFEKYRIIAERYSYDSVSYQQFVSSIEEIFVEVRFPANTNNYVVSIIHHGNDIAELYLTKYNLLRELALLYNAEVGRDEIPLLFESFALIGGYRNYNNFVNAVSLSGASVEHQIQAVRATEILRSANGIETNEPTIFSLVRLLVAERHYARFGDEGLAREAEDYANNVIFLRKINDKLKLIGLRVQINLLEKRTWLYSFSFIDLKRNQPLPDINSLSAGQKAIVHLVFEAYGRGELKGGVVIIDEPEIHLHYQFQHEYLRIIEEINSEKSCQYIIVTHSESLINSNTIGKVRRIALNSDRESIVCAPVLEENQRDLVKILDNTRSTYAFFSKKVVLVEGDSDRYFFRAIFKEFYPDLTQELAVLDVGGKGGFIKWKRFFEAFGLVVYCIGDFDNVLSMKFADGNTIIDKAEKFLIEADLKQHKLNDLPSEKKAAFESAFNNLVGDEGCISKPNRELWKPVIDMFINFVSVPNAEIVQEIRRRHPEVDEAIASKYRDGIFILKKGAIENYVGGSHADISHIAKFCSEELKNWRNESNEYVSEIREIIGKIVSDAA</sequence>
<gene>
    <name evidence="3" type="ORF">LMG7141_01947</name>
</gene>
<dbReference type="InterPro" id="IPR041685">
    <property type="entry name" value="AAA_GajA/Old/RecF-like"/>
</dbReference>
<dbReference type="RefSeq" id="WP_316657363.1">
    <property type="nucleotide sequence ID" value="NZ_CATYWO010000002.1"/>
</dbReference>
<evidence type="ECO:0000313" key="3">
    <source>
        <dbReference type="EMBL" id="CAJ0787501.1"/>
    </source>
</evidence>
<dbReference type="InterPro" id="IPR027417">
    <property type="entry name" value="P-loop_NTPase"/>
</dbReference>
<organism evidence="3 4">
    <name type="scientific">Ralstonia condita</name>
    <dbReference type="NCBI Taxonomy" id="3058600"/>
    <lineage>
        <taxon>Bacteria</taxon>
        <taxon>Pseudomonadati</taxon>
        <taxon>Pseudomonadota</taxon>
        <taxon>Betaproteobacteria</taxon>
        <taxon>Burkholderiales</taxon>
        <taxon>Burkholderiaceae</taxon>
        <taxon>Ralstonia</taxon>
    </lineage>
</organism>
<evidence type="ECO:0000259" key="2">
    <source>
        <dbReference type="Pfam" id="PF20469"/>
    </source>
</evidence>
<dbReference type="Pfam" id="PF13175">
    <property type="entry name" value="AAA_15"/>
    <property type="match status" value="1"/>
</dbReference>
<dbReference type="SUPFAM" id="SSF52540">
    <property type="entry name" value="P-loop containing nucleoside triphosphate hydrolases"/>
    <property type="match status" value="1"/>
</dbReference>
<evidence type="ECO:0000313" key="4">
    <source>
        <dbReference type="Proteomes" id="UP001189616"/>
    </source>
</evidence>
<dbReference type="Gene3D" id="3.40.50.300">
    <property type="entry name" value="P-loop containing nucleotide triphosphate hydrolases"/>
    <property type="match status" value="2"/>
</dbReference>
<name>A0ABM9J9Y9_9RALS</name>
<protein>
    <submittedName>
        <fullName evidence="3">Uncharacterized protein</fullName>
    </submittedName>
</protein>
<feature type="domain" description="Endonuclease GajA/Old nuclease/RecF-like AAA" evidence="1">
    <location>
        <begin position="1"/>
        <end position="413"/>
    </location>
</feature>
<dbReference type="InterPro" id="IPR034139">
    <property type="entry name" value="TOPRIM_OLD"/>
</dbReference>
<accession>A0ABM9J9Y9</accession>
<dbReference type="EMBL" id="CATYWO010000002">
    <property type="protein sequence ID" value="CAJ0787501.1"/>
    <property type="molecule type" value="Genomic_DNA"/>
</dbReference>
<keyword evidence="4" id="KW-1185">Reference proteome</keyword>
<dbReference type="PANTHER" id="PTHR43581:SF4">
    <property type="entry name" value="ATP_GTP PHOSPHATASE"/>
    <property type="match status" value="1"/>
</dbReference>
<dbReference type="PANTHER" id="PTHR43581">
    <property type="entry name" value="ATP/GTP PHOSPHATASE"/>
    <property type="match status" value="1"/>
</dbReference>
<dbReference type="Pfam" id="PF20469">
    <property type="entry name" value="OLD-like_TOPRIM"/>
    <property type="match status" value="1"/>
</dbReference>
<proteinExistence type="predicted"/>
<reference evidence="3 4" key="1">
    <citation type="submission" date="2023-07" db="EMBL/GenBank/DDBJ databases">
        <authorList>
            <person name="Peeters C."/>
        </authorList>
    </citation>
    <scope>NUCLEOTIDE SEQUENCE [LARGE SCALE GENOMIC DNA]</scope>
    <source>
        <strain evidence="3 4">LMG 7141</strain>
    </source>
</reference>